<dbReference type="SUPFAM" id="SSF51735">
    <property type="entry name" value="NAD(P)-binding Rossmann-fold domains"/>
    <property type="match status" value="1"/>
</dbReference>
<dbReference type="RefSeq" id="WP_280142582.1">
    <property type="nucleotide sequence ID" value="NZ_FOSV01000002.1"/>
</dbReference>
<dbReference type="AlphaFoldDB" id="A0A1I4AB10"/>
<organism evidence="4 5">
    <name type="scientific">Methylorubrum salsuginis</name>
    <dbReference type="NCBI Taxonomy" id="414703"/>
    <lineage>
        <taxon>Bacteria</taxon>
        <taxon>Pseudomonadati</taxon>
        <taxon>Pseudomonadota</taxon>
        <taxon>Alphaproteobacteria</taxon>
        <taxon>Hyphomicrobiales</taxon>
        <taxon>Methylobacteriaceae</taxon>
        <taxon>Methylorubrum</taxon>
    </lineage>
</organism>
<dbReference type="InterPro" id="IPR057326">
    <property type="entry name" value="KR_dom"/>
</dbReference>
<name>A0A1I4AB10_9HYPH</name>
<dbReference type="PRINTS" id="PR00081">
    <property type="entry name" value="GDHRDH"/>
</dbReference>
<evidence type="ECO:0000256" key="2">
    <source>
        <dbReference type="ARBA" id="ARBA00023002"/>
    </source>
</evidence>
<evidence type="ECO:0000256" key="1">
    <source>
        <dbReference type="ARBA" id="ARBA00006484"/>
    </source>
</evidence>
<dbReference type="Gene3D" id="3.40.50.720">
    <property type="entry name" value="NAD(P)-binding Rossmann-like Domain"/>
    <property type="match status" value="1"/>
</dbReference>
<dbReference type="InterPro" id="IPR036291">
    <property type="entry name" value="NAD(P)-bd_dom_sf"/>
</dbReference>
<dbReference type="PANTHER" id="PTHR42879">
    <property type="entry name" value="3-OXOACYL-(ACYL-CARRIER-PROTEIN) REDUCTASE"/>
    <property type="match status" value="1"/>
</dbReference>
<proteinExistence type="inferred from homology"/>
<dbReference type="GO" id="GO:0032787">
    <property type="term" value="P:monocarboxylic acid metabolic process"/>
    <property type="evidence" value="ECO:0007669"/>
    <property type="project" value="UniProtKB-ARBA"/>
</dbReference>
<dbReference type="InterPro" id="IPR002347">
    <property type="entry name" value="SDR_fam"/>
</dbReference>
<feature type="domain" description="Ketoreductase" evidence="3">
    <location>
        <begin position="8"/>
        <end position="186"/>
    </location>
</feature>
<keyword evidence="5" id="KW-1185">Reference proteome</keyword>
<dbReference type="STRING" id="414703.SAMN04488125_102318"/>
<evidence type="ECO:0000259" key="3">
    <source>
        <dbReference type="SMART" id="SM00822"/>
    </source>
</evidence>
<dbReference type="InterPro" id="IPR020904">
    <property type="entry name" value="Sc_DH/Rdtase_CS"/>
</dbReference>
<evidence type="ECO:0000313" key="4">
    <source>
        <dbReference type="EMBL" id="SFK53588.1"/>
    </source>
</evidence>
<accession>A0A1I4AB10</accession>
<gene>
    <name evidence="4" type="ORF">SAMN04488125_102318</name>
</gene>
<dbReference type="Proteomes" id="UP000198804">
    <property type="component" value="Unassembled WGS sequence"/>
</dbReference>
<sequence length="247" mass="25762">MTEIREGRLVVVTGASRGLGLAMASTLANEGFRVIALARRPSEALEAACEVAPFGAIRFMAADLGEIDALQGLVQRIKAEHGPVYGLVNNAAIGTPGLLTTMPAKKIAELVHLNTVAPMVLTKYLARGMMTAGAGRIVNVSSIIAFTGYNALSVYAATKASMIGFTKSLAREVGRLGVTVNAVAPGFIETALTEGMDEAERSRVANRSALKRLAEPQDVADAVAYLMSDKARNITGTVLTIDAGSTA</sequence>
<protein>
    <submittedName>
        <fullName evidence="4">3-oxoacyl-[acyl-carrier protein] reductase</fullName>
    </submittedName>
</protein>
<reference evidence="5" key="1">
    <citation type="submission" date="2016-10" db="EMBL/GenBank/DDBJ databases">
        <authorList>
            <person name="Varghese N."/>
            <person name="Submissions S."/>
        </authorList>
    </citation>
    <scope>NUCLEOTIDE SEQUENCE [LARGE SCALE GENOMIC DNA]</scope>
    <source>
        <strain evidence="5">CGMCC 1.6474</strain>
    </source>
</reference>
<dbReference type="FunFam" id="3.40.50.720:FF:000173">
    <property type="entry name" value="3-oxoacyl-[acyl-carrier protein] reductase"/>
    <property type="match status" value="1"/>
</dbReference>
<dbReference type="PRINTS" id="PR00080">
    <property type="entry name" value="SDRFAMILY"/>
</dbReference>
<dbReference type="Pfam" id="PF13561">
    <property type="entry name" value="adh_short_C2"/>
    <property type="match status" value="1"/>
</dbReference>
<dbReference type="CDD" id="cd05233">
    <property type="entry name" value="SDR_c"/>
    <property type="match status" value="1"/>
</dbReference>
<keyword evidence="2" id="KW-0560">Oxidoreductase</keyword>
<dbReference type="SMART" id="SM00822">
    <property type="entry name" value="PKS_KR"/>
    <property type="match status" value="1"/>
</dbReference>
<comment type="similarity">
    <text evidence="1">Belongs to the short-chain dehydrogenases/reductases (SDR) family.</text>
</comment>
<dbReference type="InterPro" id="IPR050259">
    <property type="entry name" value="SDR"/>
</dbReference>
<dbReference type="EMBL" id="FOSV01000002">
    <property type="protein sequence ID" value="SFK53588.1"/>
    <property type="molecule type" value="Genomic_DNA"/>
</dbReference>
<dbReference type="GO" id="GO:0016491">
    <property type="term" value="F:oxidoreductase activity"/>
    <property type="evidence" value="ECO:0007669"/>
    <property type="project" value="UniProtKB-KW"/>
</dbReference>
<dbReference type="PROSITE" id="PS00061">
    <property type="entry name" value="ADH_SHORT"/>
    <property type="match status" value="1"/>
</dbReference>
<dbReference type="PANTHER" id="PTHR42879:SF2">
    <property type="entry name" value="3-OXOACYL-[ACYL-CARRIER-PROTEIN] REDUCTASE FABG"/>
    <property type="match status" value="1"/>
</dbReference>
<evidence type="ECO:0000313" key="5">
    <source>
        <dbReference type="Proteomes" id="UP000198804"/>
    </source>
</evidence>